<dbReference type="InterPro" id="IPR029787">
    <property type="entry name" value="Nucleotide_cyclase"/>
</dbReference>
<dbReference type="Proteomes" id="UP000605201">
    <property type="component" value="Unassembled WGS sequence"/>
</dbReference>
<feature type="coiled-coil region" evidence="1">
    <location>
        <begin position="642"/>
        <end position="680"/>
    </location>
</feature>
<dbReference type="PANTHER" id="PTHR43081:SF19">
    <property type="entry name" value="PH-SENSITIVE ADENYLATE CYCLASE RV1264"/>
    <property type="match status" value="1"/>
</dbReference>
<keyword evidence="2" id="KW-0472">Membrane</keyword>
<comment type="caution">
    <text evidence="6">The sequence shown here is derived from an EMBL/GenBank/DDBJ whole genome shotgun (WGS) entry which is preliminary data.</text>
</comment>
<evidence type="ECO:0000259" key="4">
    <source>
        <dbReference type="PROSITE" id="PS50158"/>
    </source>
</evidence>
<accession>A0A8J6NVV5</accession>
<keyword evidence="1" id="KW-0175">Coiled coil</keyword>
<feature type="coiled-coil region" evidence="1">
    <location>
        <begin position="784"/>
        <end position="814"/>
    </location>
</feature>
<dbReference type="Gene3D" id="3.30.70.1230">
    <property type="entry name" value="Nucleotide cyclase"/>
    <property type="match status" value="1"/>
</dbReference>
<feature type="domain" description="CCHC-type" evidence="4">
    <location>
        <begin position="379"/>
        <end position="394"/>
    </location>
</feature>
<reference evidence="6 7" key="1">
    <citation type="submission" date="2020-08" db="EMBL/GenBank/DDBJ databases">
        <title>Bridging the membrane lipid divide: bacteria of the FCB group superphylum have the potential to synthesize archaeal ether lipids.</title>
        <authorList>
            <person name="Villanueva L."/>
            <person name="Von Meijenfeldt F.A.B."/>
            <person name="Westbye A.B."/>
            <person name="Yadav S."/>
            <person name="Hopmans E.C."/>
            <person name="Dutilh B.E."/>
            <person name="Sinninghe Damste J.S."/>
        </authorList>
    </citation>
    <scope>NUCLEOTIDE SEQUENCE [LARGE SCALE GENOMIC DNA]</scope>
    <source>
        <strain evidence="6">NIOZ-UU17</strain>
    </source>
</reference>
<feature type="domain" description="Guanylate cyclase" evidence="3">
    <location>
        <begin position="32"/>
        <end position="147"/>
    </location>
</feature>
<name>A0A8J6NVV5_9BACT</name>
<evidence type="ECO:0000313" key="7">
    <source>
        <dbReference type="Proteomes" id="UP000605201"/>
    </source>
</evidence>
<keyword evidence="2" id="KW-1133">Transmembrane helix</keyword>
<dbReference type="GO" id="GO:0004016">
    <property type="term" value="F:adenylate cyclase activity"/>
    <property type="evidence" value="ECO:0007669"/>
    <property type="project" value="UniProtKB-ARBA"/>
</dbReference>
<proteinExistence type="predicted"/>
<keyword evidence="2" id="KW-0812">Transmembrane</keyword>
<dbReference type="InterPro" id="IPR050697">
    <property type="entry name" value="Adenylyl/Guanylyl_Cyclase_3/4"/>
</dbReference>
<organism evidence="6 7">
    <name type="scientific">Candidatus Desulfatibia vada</name>
    <dbReference type="NCBI Taxonomy" id="2841696"/>
    <lineage>
        <taxon>Bacteria</taxon>
        <taxon>Pseudomonadati</taxon>
        <taxon>Thermodesulfobacteriota</taxon>
        <taxon>Desulfobacteria</taxon>
        <taxon>Desulfobacterales</taxon>
        <taxon>Desulfobacterales incertae sedis</taxon>
        <taxon>Candidatus Desulfatibia</taxon>
    </lineage>
</organism>
<dbReference type="AlphaFoldDB" id="A0A8J6NVV5"/>
<evidence type="ECO:0000313" key="6">
    <source>
        <dbReference type="EMBL" id="MBC8434324.1"/>
    </source>
</evidence>
<sequence>MNTYTPSKIKASQFTPSKPIDEYLQESVKKIAVLFTDIVGSSKFFKSHGDTAGRKMLRQHQEMASPAVVEHGGIVVKVLGDSIMAYFSNPQEALKSAIKIQQKFQSFNQSKDPRYQIHIRMCIHYGGGIVEDKDIFGDVVNMAAKFLPLAGSDQIFVSHELYTQARELPSLQFEVVDLPINKKVLKGLTIYKLIWDETITFDPYVKTLLYFKPVWELGESNFAKAWDSLIDNKDSLWAGKVEKENILADKSVALIVKDPGSSLSLAMDVMKFLNSKLAKDSLPFLPLQIIVDSGTYVRAGRLALEDLKVDWEEIKPEDIYISFAAYKAIGESETFSVSPKPDKKHPQSFYKVELNEQLQNKPGLFLYQSALVQGEYSPCYYCGDRKHLTENCPSKQFSKITHVMKDLGYLPLEKINKLFFNYLTKTDINAGDGAESLSKSDRATQWAYNAFCELKMVYQLRFLRLLWKTREDSWNNIKENKSETAKGGLIWLGQDCLRVSKMDQAETILLDALEKHPQDFRVHCAMGFLNVEGKDFLQAKHYFGRALEYAETRPQKIFAHFLLSRLYSLNNDRGKAEDHINKILHIEPGCSEAVYQDIIFQFGRQKNAEALRRLIKLIRNNREYYLYALIDPELAAFNEIIHPELNNLLHEAQEEAKQIQAEAEQKANKLEEQLTAEEKKINDPRALFLKIEELSKADSYFNCLDIIYYGSSIIDIGSRYLEDRRMKLLRVLNILRPRVNSCIVAVNNFSNRSLIVAISRKLNNVQIKMDDNVTIARGSDPERLKDAFVEANKLAEELKQVESELKKLQKTQQMLFFIAKFFKNTFIFQSVNLLIAFLLFPICTYYMHFFLPEIRITPENIWEYQKIVIILGGFSGLCLALMLSTKNMPEK</sequence>
<protein>
    <recommendedName>
        <fullName evidence="8">Tetratricopeptide repeat protein</fullName>
    </recommendedName>
</protein>
<dbReference type="GO" id="GO:0006171">
    <property type="term" value="P:cAMP biosynthetic process"/>
    <property type="evidence" value="ECO:0007669"/>
    <property type="project" value="TreeGrafter"/>
</dbReference>
<dbReference type="InterPro" id="IPR011990">
    <property type="entry name" value="TPR-like_helical_dom_sf"/>
</dbReference>
<evidence type="ECO:0000259" key="3">
    <source>
        <dbReference type="PROSITE" id="PS50125"/>
    </source>
</evidence>
<dbReference type="Pfam" id="PF00211">
    <property type="entry name" value="Guanylate_cyc"/>
    <property type="match status" value="1"/>
</dbReference>
<dbReference type="InterPro" id="IPR000160">
    <property type="entry name" value="GGDEF_dom"/>
</dbReference>
<gene>
    <name evidence="6" type="ORF">H8D96_20640</name>
</gene>
<dbReference type="GO" id="GO:0003676">
    <property type="term" value="F:nucleic acid binding"/>
    <property type="evidence" value="ECO:0007669"/>
    <property type="project" value="InterPro"/>
</dbReference>
<dbReference type="CDD" id="cd07302">
    <property type="entry name" value="CHD"/>
    <property type="match status" value="1"/>
</dbReference>
<dbReference type="InterPro" id="IPR001054">
    <property type="entry name" value="A/G_cyclase"/>
</dbReference>
<dbReference type="SUPFAM" id="SSF55073">
    <property type="entry name" value="Nucleotide cyclase"/>
    <property type="match status" value="1"/>
</dbReference>
<dbReference type="SMART" id="SM00044">
    <property type="entry name" value="CYCc"/>
    <property type="match status" value="1"/>
</dbReference>
<dbReference type="InterPro" id="IPR001878">
    <property type="entry name" value="Znf_CCHC"/>
</dbReference>
<evidence type="ECO:0000256" key="1">
    <source>
        <dbReference type="SAM" id="Coils"/>
    </source>
</evidence>
<dbReference type="PROSITE" id="PS50887">
    <property type="entry name" value="GGDEF"/>
    <property type="match status" value="1"/>
</dbReference>
<dbReference type="GO" id="GO:0035556">
    <property type="term" value="P:intracellular signal transduction"/>
    <property type="evidence" value="ECO:0007669"/>
    <property type="project" value="InterPro"/>
</dbReference>
<dbReference type="PROSITE" id="PS50125">
    <property type="entry name" value="GUANYLATE_CYCLASE_2"/>
    <property type="match status" value="1"/>
</dbReference>
<dbReference type="Gene3D" id="1.25.40.10">
    <property type="entry name" value="Tetratricopeptide repeat domain"/>
    <property type="match status" value="1"/>
</dbReference>
<evidence type="ECO:0000256" key="2">
    <source>
        <dbReference type="SAM" id="Phobius"/>
    </source>
</evidence>
<evidence type="ECO:0000259" key="5">
    <source>
        <dbReference type="PROSITE" id="PS50887"/>
    </source>
</evidence>
<evidence type="ECO:0008006" key="8">
    <source>
        <dbReference type="Google" id="ProtNLM"/>
    </source>
</evidence>
<feature type="transmembrane region" description="Helical" evidence="2">
    <location>
        <begin position="867"/>
        <end position="885"/>
    </location>
</feature>
<dbReference type="PANTHER" id="PTHR43081">
    <property type="entry name" value="ADENYLATE CYCLASE, TERMINAL-DIFFERENTIATION SPECIFIC-RELATED"/>
    <property type="match status" value="1"/>
</dbReference>
<dbReference type="EMBL" id="JACNIG010000416">
    <property type="protein sequence ID" value="MBC8434324.1"/>
    <property type="molecule type" value="Genomic_DNA"/>
</dbReference>
<dbReference type="GO" id="GO:0008270">
    <property type="term" value="F:zinc ion binding"/>
    <property type="evidence" value="ECO:0007669"/>
    <property type="project" value="InterPro"/>
</dbReference>
<feature type="domain" description="GGDEF" evidence="5">
    <location>
        <begin position="29"/>
        <end position="160"/>
    </location>
</feature>
<dbReference type="SUPFAM" id="SSF48452">
    <property type="entry name" value="TPR-like"/>
    <property type="match status" value="1"/>
</dbReference>
<dbReference type="PROSITE" id="PS50158">
    <property type="entry name" value="ZF_CCHC"/>
    <property type="match status" value="1"/>
</dbReference>
<feature type="transmembrane region" description="Helical" evidence="2">
    <location>
        <begin position="826"/>
        <end position="847"/>
    </location>
</feature>